<sequence length="296" mass="29227">MLSTYPFRDASMSVGGASFIVSPIEGTMQGNASGQLADGGLCTSAGSWGGKVVMCERGTTSFADKVAAAQAGGASAVVIYNNVPGGFAGTLGTGTSSVPALSMSQEDGQALVGGSLGQTASVSSVPQSNASGYAYLDGTSMATPHVSGGAAVVWSANPSASNQQVRAALTSTALDLGTAGRDNYYGYGLMQVFAAVEALVGGGGTGPGPGPVAAPSSLTAYNYGTIKGNVEFGLQWSGGDVKIDVYRSGSKVASGVGNTGSYTDRVKVKKNTSGTFTYQVCNAGTSDCSAGASVAY</sequence>
<evidence type="ECO:0000313" key="10">
    <source>
        <dbReference type="Proteomes" id="UP001364472"/>
    </source>
</evidence>
<dbReference type="InterPro" id="IPR050131">
    <property type="entry name" value="Peptidase_S8_subtilisin-like"/>
</dbReference>
<keyword evidence="2" id="KW-0134">Cell wall</keyword>
<dbReference type="AlphaFoldDB" id="A0AAW9R2K6"/>
<dbReference type="SUPFAM" id="SSF52025">
    <property type="entry name" value="PA domain"/>
    <property type="match status" value="1"/>
</dbReference>
<reference evidence="9 10" key="1">
    <citation type="journal article" date="2016" name="Antonie Van Leeuwenhoek">
        <title>Denitratimonas tolerans gen. nov., sp. nov., a denitrifying bacterium isolated from a bioreactor for tannery wastewater treatment.</title>
        <authorList>
            <person name="Han S.I."/>
            <person name="Kim J.O."/>
            <person name="Lee Y.R."/>
            <person name="Ekpeghere K.I."/>
            <person name="Koh S.C."/>
            <person name="Whang K.S."/>
        </authorList>
    </citation>
    <scope>NUCLEOTIDE SEQUENCE [LARGE SCALE GENOMIC DNA]</scope>
    <source>
        <strain evidence="9 10">KACC 17565</strain>
    </source>
</reference>
<feature type="domain" description="PA" evidence="8">
    <location>
        <begin position="47"/>
        <end position="111"/>
    </location>
</feature>
<dbReference type="PANTHER" id="PTHR43806">
    <property type="entry name" value="PEPTIDASE S8"/>
    <property type="match status" value="1"/>
</dbReference>
<dbReference type="Pfam" id="PF00082">
    <property type="entry name" value="Peptidase_S8"/>
    <property type="match status" value="1"/>
</dbReference>
<dbReference type="InterPro" id="IPR036852">
    <property type="entry name" value="Peptidase_S8/S53_dom_sf"/>
</dbReference>
<comment type="similarity">
    <text evidence="1 6">Belongs to the peptidase S8 family.</text>
</comment>
<dbReference type="PROSITE" id="PS51892">
    <property type="entry name" value="SUBTILASE"/>
    <property type="match status" value="1"/>
</dbReference>
<dbReference type="InterPro" id="IPR046450">
    <property type="entry name" value="PA_dom_sf"/>
</dbReference>
<dbReference type="RefSeq" id="WP_337334509.1">
    <property type="nucleotide sequence ID" value="NZ_JBBDHC010000004.1"/>
</dbReference>
<evidence type="ECO:0000256" key="5">
    <source>
        <dbReference type="ARBA" id="ARBA00022825"/>
    </source>
</evidence>
<keyword evidence="10" id="KW-1185">Reference proteome</keyword>
<dbReference type="GO" id="GO:0006508">
    <property type="term" value="P:proteolysis"/>
    <property type="evidence" value="ECO:0007669"/>
    <property type="project" value="UniProtKB-KW"/>
</dbReference>
<evidence type="ECO:0000256" key="6">
    <source>
        <dbReference type="PROSITE-ProRule" id="PRU01240"/>
    </source>
</evidence>
<evidence type="ECO:0000256" key="1">
    <source>
        <dbReference type="ARBA" id="ARBA00011073"/>
    </source>
</evidence>
<dbReference type="PANTHER" id="PTHR43806:SF11">
    <property type="entry name" value="CEREVISIN-RELATED"/>
    <property type="match status" value="1"/>
</dbReference>
<evidence type="ECO:0000259" key="7">
    <source>
        <dbReference type="Pfam" id="PF00082"/>
    </source>
</evidence>
<gene>
    <name evidence="9" type="ORF">WB794_03745</name>
</gene>
<dbReference type="InterPro" id="IPR023828">
    <property type="entry name" value="Peptidase_S8_Ser-AS"/>
</dbReference>
<dbReference type="InterPro" id="IPR003137">
    <property type="entry name" value="PA_domain"/>
</dbReference>
<evidence type="ECO:0000256" key="2">
    <source>
        <dbReference type="ARBA" id="ARBA00022512"/>
    </source>
</evidence>
<accession>A0AAW9R2K6</accession>
<keyword evidence="5" id="KW-0720">Serine protease</keyword>
<feature type="domain" description="Peptidase S8/S53" evidence="7">
    <location>
        <begin position="122"/>
        <end position="188"/>
    </location>
</feature>
<dbReference type="InterPro" id="IPR000209">
    <property type="entry name" value="Peptidase_S8/S53_dom"/>
</dbReference>
<evidence type="ECO:0000259" key="8">
    <source>
        <dbReference type="Pfam" id="PF02225"/>
    </source>
</evidence>
<dbReference type="Pfam" id="PF02225">
    <property type="entry name" value="PA"/>
    <property type="match status" value="1"/>
</dbReference>
<evidence type="ECO:0000313" key="9">
    <source>
        <dbReference type="EMBL" id="MEJ1248789.1"/>
    </source>
</evidence>
<protein>
    <submittedName>
        <fullName evidence="9">PA domain-containing protein</fullName>
    </submittedName>
</protein>
<dbReference type="Gene3D" id="3.50.30.30">
    <property type="match status" value="1"/>
</dbReference>
<proteinExistence type="inferred from homology"/>
<dbReference type="GO" id="GO:0004252">
    <property type="term" value="F:serine-type endopeptidase activity"/>
    <property type="evidence" value="ECO:0007669"/>
    <property type="project" value="InterPro"/>
</dbReference>
<comment type="caution">
    <text evidence="9">The sequence shown here is derived from an EMBL/GenBank/DDBJ whole genome shotgun (WGS) entry which is preliminary data.</text>
</comment>
<keyword evidence="3" id="KW-0645">Protease</keyword>
<keyword evidence="2" id="KW-0964">Secreted</keyword>
<keyword evidence="4" id="KW-0378">Hydrolase</keyword>
<dbReference type="Gene3D" id="3.40.50.200">
    <property type="entry name" value="Peptidase S8/S53 domain"/>
    <property type="match status" value="1"/>
</dbReference>
<comment type="caution">
    <text evidence="6">Lacks conserved residue(s) required for the propagation of feature annotation.</text>
</comment>
<dbReference type="PROSITE" id="PS00138">
    <property type="entry name" value="SUBTILASE_SER"/>
    <property type="match status" value="1"/>
</dbReference>
<evidence type="ECO:0000256" key="4">
    <source>
        <dbReference type="ARBA" id="ARBA00022801"/>
    </source>
</evidence>
<name>A0AAW9R2K6_9GAMM</name>
<evidence type="ECO:0000256" key="3">
    <source>
        <dbReference type="ARBA" id="ARBA00022670"/>
    </source>
</evidence>
<dbReference type="SUPFAM" id="SSF52743">
    <property type="entry name" value="Subtilisin-like"/>
    <property type="match status" value="1"/>
</dbReference>
<dbReference type="Proteomes" id="UP001364472">
    <property type="component" value="Unassembled WGS sequence"/>
</dbReference>
<dbReference type="EMBL" id="JBBDHC010000004">
    <property type="protein sequence ID" value="MEJ1248789.1"/>
    <property type="molecule type" value="Genomic_DNA"/>
</dbReference>
<organism evidence="9 10">
    <name type="scientific">Denitratimonas tolerans</name>
    <dbReference type="NCBI Taxonomy" id="1338420"/>
    <lineage>
        <taxon>Bacteria</taxon>
        <taxon>Pseudomonadati</taxon>
        <taxon>Pseudomonadota</taxon>
        <taxon>Gammaproteobacteria</taxon>
        <taxon>Lysobacterales</taxon>
        <taxon>Lysobacteraceae</taxon>
        <taxon>Denitratimonas</taxon>
    </lineage>
</organism>